<dbReference type="PANTHER" id="PTHR30627">
    <property type="entry name" value="PEPTIDOGLYCAN D,D-TRANSPEPTIDASE"/>
    <property type="match status" value="1"/>
</dbReference>
<evidence type="ECO:0000259" key="6">
    <source>
        <dbReference type="PROSITE" id="PS51178"/>
    </source>
</evidence>
<gene>
    <name evidence="7" type="ORF">SAMN02745218_01656</name>
</gene>
<reference evidence="8" key="1">
    <citation type="submission" date="2016-11" db="EMBL/GenBank/DDBJ databases">
        <authorList>
            <person name="Varghese N."/>
            <person name="Submissions S."/>
        </authorList>
    </citation>
    <scope>NUCLEOTIDE SEQUENCE [LARGE SCALE GENOMIC DNA]</scope>
    <source>
        <strain evidence="8">DSM 11792</strain>
    </source>
</reference>
<dbReference type="SUPFAM" id="SSF56519">
    <property type="entry name" value="Penicillin binding protein dimerisation domain"/>
    <property type="match status" value="1"/>
</dbReference>
<dbReference type="Gene3D" id="3.30.10.20">
    <property type="match status" value="2"/>
</dbReference>
<dbReference type="InterPro" id="IPR012338">
    <property type="entry name" value="Beta-lactam/transpept-like"/>
</dbReference>
<evidence type="ECO:0000313" key="7">
    <source>
        <dbReference type="EMBL" id="SHF19137.1"/>
    </source>
</evidence>
<evidence type="ECO:0000256" key="3">
    <source>
        <dbReference type="ARBA" id="ARBA00023136"/>
    </source>
</evidence>
<accession>A0A1M4ZMV9</accession>
<dbReference type="Proteomes" id="UP000184196">
    <property type="component" value="Unassembled WGS sequence"/>
</dbReference>
<name>A0A1M4ZMV9_9FIRM</name>
<keyword evidence="5" id="KW-1133">Transmembrane helix</keyword>
<dbReference type="GO" id="GO:0008658">
    <property type="term" value="F:penicillin binding"/>
    <property type="evidence" value="ECO:0007669"/>
    <property type="project" value="InterPro"/>
</dbReference>
<dbReference type="CDD" id="cd06575">
    <property type="entry name" value="PASTA_Pbp2x-like_2"/>
    <property type="match status" value="1"/>
</dbReference>
<proteinExistence type="inferred from homology"/>
<feature type="transmembrane region" description="Helical" evidence="5">
    <location>
        <begin position="12"/>
        <end position="32"/>
    </location>
</feature>
<organism evidence="7 8">
    <name type="scientific">Desulfofundulus australicus DSM 11792</name>
    <dbReference type="NCBI Taxonomy" id="1121425"/>
    <lineage>
        <taxon>Bacteria</taxon>
        <taxon>Bacillati</taxon>
        <taxon>Bacillota</taxon>
        <taxon>Clostridia</taxon>
        <taxon>Eubacteriales</taxon>
        <taxon>Peptococcaceae</taxon>
        <taxon>Desulfofundulus</taxon>
    </lineage>
</organism>
<dbReference type="InterPro" id="IPR036138">
    <property type="entry name" value="PBP_dimer_sf"/>
</dbReference>
<dbReference type="GO" id="GO:0071555">
    <property type="term" value="P:cell wall organization"/>
    <property type="evidence" value="ECO:0007669"/>
    <property type="project" value="TreeGrafter"/>
</dbReference>
<protein>
    <submittedName>
        <fullName evidence="7">Stage V sporulation protein D (Sporulation-specific penicillin-binding protein)</fullName>
    </submittedName>
</protein>
<feature type="compositionally biased region" description="Polar residues" evidence="4">
    <location>
        <begin position="687"/>
        <end position="696"/>
    </location>
</feature>
<feature type="region of interest" description="Disordered" evidence="4">
    <location>
        <begin position="670"/>
        <end position="696"/>
    </location>
</feature>
<keyword evidence="8" id="KW-1185">Reference proteome</keyword>
<evidence type="ECO:0000313" key="8">
    <source>
        <dbReference type="Proteomes" id="UP000184196"/>
    </source>
</evidence>
<feature type="domain" description="PASTA" evidence="6">
    <location>
        <begin position="573"/>
        <end position="633"/>
    </location>
</feature>
<dbReference type="Pfam" id="PF03793">
    <property type="entry name" value="PASTA"/>
    <property type="match status" value="2"/>
</dbReference>
<dbReference type="Gene3D" id="3.90.1310.10">
    <property type="entry name" value="Penicillin-binding protein 2a (Domain 2)"/>
    <property type="match status" value="1"/>
</dbReference>
<evidence type="ECO:0000256" key="1">
    <source>
        <dbReference type="ARBA" id="ARBA00004370"/>
    </source>
</evidence>
<dbReference type="Gene3D" id="3.30.450.330">
    <property type="match status" value="1"/>
</dbReference>
<dbReference type="EMBL" id="FQUW01000017">
    <property type="protein sequence ID" value="SHF19137.1"/>
    <property type="molecule type" value="Genomic_DNA"/>
</dbReference>
<comment type="subcellular location">
    <subcellularLocation>
        <location evidence="1">Membrane</location>
    </subcellularLocation>
</comment>
<dbReference type="InterPro" id="IPR005543">
    <property type="entry name" value="PASTA_dom"/>
</dbReference>
<sequence>MTPPQVNFYRRLGILMLLLLAAFSCLVARLFFVQIIRGEHLRREATSIRTRDVILQPYRGNIYDRNHNALVTSIPAYSLYAHPDQIKNPGEVAGKIAAVLGVQREEILKKLDNKTSFVWLQHGVEPDLVKKLEGIGGLGFVETSTRSYKQGSLAAALLGFVGDDNQGLNGLEKYYDHELQGMPGKMVLEIDARGRQIPQSAVVVERSKAGNNLVLTLDQTIQYYVERELDRIESDYQPKWAVILVMDPKTGEILAMGSRPTFDPSRWRKFPREVWEKNPVTLYTYEPGSTFKMIIAAAALEEGVVRPADWFYDPGYIVVKGRRIYCWERKGHGSESFAQAVENSCNPVFIQVGQKLGKEKLYKYVRGFGFGVPTGIDLPGEEAGVIVPENKASELDLATMSIGQSIAVTPVQLLTAVSAIANGGYLMQPHVVRAVEDASGKTIRKVSPRVIRQVISSETARQLSGILEKVVLEGTGRRALVEGYRVAGKTGTAQVPGPGGYMEGKYVASFAGFAPADDPRIAVLVVVAEPRGGEYHGGEVAAPAFSAVVRDTLRYLEVPEDPVQKNREVPAGQDVQIKVPNVVGFPVADAIWLLEERGFRSWSPGKTGLVTGQEPPAGRSVPPGTVVSLRIATGNTPEKLLVPDLSGLTVKKAGSILEKLGLKFKASGSGVATRQRPEAGQRVAPGTTVTVEFNPP</sequence>
<dbReference type="AlphaFoldDB" id="A0A1M4ZMV9"/>
<dbReference type="InterPro" id="IPR050515">
    <property type="entry name" value="Beta-lactam/transpept"/>
</dbReference>
<dbReference type="Pfam" id="PF03717">
    <property type="entry name" value="PBP_dimer"/>
    <property type="match status" value="1"/>
</dbReference>
<dbReference type="GO" id="GO:0005886">
    <property type="term" value="C:plasma membrane"/>
    <property type="evidence" value="ECO:0007669"/>
    <property type="project" value="TreeGrafter"/>
</dbReference>
<dbReference type="InterPro" id="IPR001460">
    <property type="entry name" value="PCN-bd_Tpept"/>
</dbReference>
<dbReference type="RefSeq" id="WP_114362133.1">
    <property type="nucleotide sequence ID" value="NZ_FQUW01000017.1"/>
</dbReference>
<dbReference type="PROSITE" id="PS51178">
    <property type="entry name" value="PASTA"/>
    <property type="match status" value="2"/>
</dbReference>
<evidence type="ECO:0000256" key="2">
    <source>
        <dbReference type="ARBA" id="ARBA00007171"/>
    </source>
</evidence>
<comment type="similarity">
    <text evidence="2">Belongs to the transpeptidase family.</text>
</comment>
<dbReference type="Gene3D" id="3.40.710.10">
    <property type="entry name" value="DD-peptidase/beta-lactamase superfamily"/>
    <property type="match status" value="1"/>
</dbReference>
<feature type="domain" description="PASTA" evidence="6">
    <location>
        <begin position="636"/>
        <end position="695"/>
    </location>
</feature>
<dbReference type="SUPFAM" id="SSF56601">
    <property type="entry name" value="beta-lactamase/transpeptidase-like"/>
    <property type="match status" value="1"/>
</dbReference>
<dbReference type="InterPro" id="IPR005311">
    <property type="entry name" value="PBP_dimer"/>
</dbReference>
<dbReference type="SMART" id="SM00740">
    <property type="entry name" value="PASTA"/>
    <property type="match status" value="2"/>
</dbReference>
<keyword evidence="3 5" id="KW-0472">Membrane</keyword>
<evidence type="ECO:0000256" key="4">
    <source>
        <dbReference type="SAM" id="MobiDB-lite"/>
    </source>
</evidence>
<evidence type="ECO:0000256" key="5">
    <source>
        <dbReference type="SAM" id="Phobius"/>
    </source>
</evidence>
<dbReference type="CDD" id="cd06577">
    <property type="entry name" value="PASTA_pknB"/>
    <property type="match status" value="1"/>
</dbReference>
<dbReference type="OrthoDB" id="9804124at2"/>
<dbReference type="PANTHER" id="PTHR30627:SF1">
    <property type="entry name" value="PEPTIDOGLYCAN D,D-TRANSPEPTIDASE FTSI"/>
    <property type="match status" value="1"/>
</dbReference>
<keyword evidence="5" id="KW-0812">Transmembrane</keyword>
<dbReference type="Pfam" id="PF00905">
    <property type="entry name" value="Transpeptidase"/>
    <property type="match status" value="1"/>
</dbReference>
<dbReference type="SUPFAM" id="SSF54184">
    <property type="entry name" value="Penicillin-binding protein 2x (pbp-2x), c-terminal domain"/>
    <property type="match status" value="2"/>
</dbReference>